<dbReference type="PANTHER" id="PTHR30435:SF19">
    <property type="entry name" value="FLAGELLAR BASAL-BODY ROD PROTEIN FLGG"/>
    <property type="match status" value="1"/>
</dbReference>
<keyword evidence="8" id="KW-0966">Cell projection</keyword>
<dbReference type="PANTHER" id="PTHR30435">
    <property type="entry name" value="FLAGELLAR PROTEIN"/>
    <property type="match status" value="1"/>
</dbReference>
<dbReference type="SUPFAM" id="SSF117143">
    <property type="entry name" value="Flagellar hook protein flgE"/>
    <property type="match status" value="1"/>
</dbReference>
<keyword evidence="8" id="KW-0969">Cilium</keyword>
<dbReference type="Pfam" id="PF22692">
    <property type="entry name" value="LlgE_F_G_D1"/>
    <property type="match status" value="1"/>
</dbReference>
<dbReference type="Pfam" id="PF00460">
    <property type="entry name" value="Flg_bb_rod"/>
    <property type="match status" value="1"/>
</dbReference>
<keyword evidence="3 4" id="KW-0975">Bacterial flagellum</keyword>
<protein>
    <submittedName>
        <fullName evidence="8">Flagellar basal-body rod protein FlgF</fullName>
    </submittedName>
</protein>
<comment type="similarity">
    <text evidence="2 4">Belongs to the flagella basal body rod proteins family.</text>
</comment>
<reference evidence="8 9" key="1">
    <citation type="submission" date="2016-10" db="EMBL/GenBank/DDBJ databases">
        <authorList>
            <person name="de Groot N.N."/>
        </authorList>
    </citation>
    <scope>NUCLEOTIDE SEQUENCE [LARGE SCALE GENOMIC DNA]</scope>
    <source>
        <strain evidence="8 9">DSM 19073</strain>
    </source>
</reference>
<comment type="subcellular location">
    <subcellularLocation>
        <location evidence="1 4">Bacterial flagellum basal body</location>
    </subcellularLocation>
</comment>
<evidence type="ECO:0000256" key="4">
    <source>
        <dbReference type="RuleBase" id="RU362116"/>
    </source>
</evidence>
<dbReference type="GO" id="GO:0009425">
    <property type="term" value="C:bacterial-type flagellum basal body"/>
    <property type="evidence" value="ECO:0007669"/>
    <property type="project" value="UniProtKB-SubCell"/>
</dbReference>
<dbReference type="RefSeq" id="WP_092781970.1">
    <property type="nucleotide sequence ID" value="NZ_FORA01000003.1"/>
</dbReference>
<dbReference type="InterPro" id="IPR001444">
    <property type="entry name" value="Flag_bb_rod_N"/>
</dbReference>
<dbReference type="NCBIfam" id="NF009332">
    <property type="entry name" value="PRK12690.1"/>
    <property type="match status" value="1"/>
</dbReference>
<evidence type="ECO:0000259" key="5">
    <source>
        <dbReference type="Pfam" id="PF00460"/>
    </source>
</evidence>
<dbReference type="InterPro" id="IPR053967">
    <property type="entry name" value="LlgE_F_G-like_D1"/>
</dbReference>
<keyword evidence="9" id="KW-1185">Reference proteome</keyword>
<dbReference type="Proteomes" id="UP000199110">
    <property type="component" value="Unassembled WGS sequence"/>
</dbReference>
<gene>
    <name evidence="8" type="ORF">SAMN04488095_2829</name>
</gene>
<proteinExistence type="inferred from homology"/>
<organism evidence="8 9">
    <name type="scientific">Jannaschia pohangensis</name>
    <dbReference type="NCBI Taxonomy" id="390807"/>
    <lineage>
        <taxon>Bacteria</taxon>
        <taxon>Pseudomonadati</taxon>
        <taxon>Pseudomonadota</taxon>
        <taxon>Alphaproteobacteria</taxon>
        <taxon>Rhodobacterales</taxon>
        <taxon>Roseobacteraceae</taxon>
        <taxon>Jannaschia</taxon>
    </lineage>
</organism>
<dbReference type="GO" id="GO:0071978">
    <property type="term" value="P:bacterial-type flagellum-dependent swarming motility"/>
    <property type="evidence" value="ECO:0007669"/>
    <property type="project" value="TreeGrafter"/>
</dbReference>
<evidence type="ECO:0000256" key="3">
    <source>
        <dbReference type="ARBA" id="ARBA00023143"/>
    </source>
</evidence>
<dbReference type="EMBL" id="FORA01000003">
    <property type="protein sequence ID" value="SFJ42578.1"/>
    <property type="molecule type" value="Genomic_DNA"/>
</dbReference>
<dbReference type="AlphaFoldDB" id="A0A1I3R8B9"/>
<feature type="domain" description="Flagellar hook protein FlgE/F/G-like D1" evidence="7">
    <location>
        <begin position="82"/>
        <end position="148"/>
    </location>
</feature>
<evidence type="ECO:0000259" key="7">
    <source>
        <dbReference type="Pfam" id="PF22692"/>
    </source>
</evidence>
<dbReference type="Pfam" id="PF06429">
    <property type="entry name" value="Flg_bbr_C"/>
    <property type="match status" value="1"/>
</dbReference>
<dbReference type="STRING" id="390807.SAMN04488095_2829"/>
<evidence type="ECO:0000256" key="1">
    <source>
        <dbReference type="ARBA" id="ARBA00004117"/>
    </source>
</evidence>
<accession>A0A1I3R8B9</accession>
<dbReference type="InterPro" id="IPR010930">
    <property type="entry name" value="Flg_bb/hook_C_dom"/>
</dbReference>
<dbReference type="InterPro" id="IPR037925">
    <property type="entry name" value="FlgE/F/G-like"/>
</dbReference>
<sequence>MADGIYPTLGRQTGLLREMDVIAQNIANANTTGYRAEGIVFSEFVMRGGRDTPSVSFAHANGRETRFDQGGLEQTGGTFDLAIEGPGYFSVDVAGVPHLTRSGAFLAGPDGGLQTAEGYPVLDEGGAPLFVPGNAISIRIAPDGTVSADGQPVARIGIVAPTDRGAMTRRAGTMFAAEDVQPVENPAVLQGFLEASNVQPVLEIARMVAVQNAYEMGQGFMDREDERMRSMLRLMEQ</sequence>
<evidence type="ECO:0000259" key="6">
    <source>
        <dbReference type="Pfam" id="PF06429"/>
    </source>
</evidence>
<evidence type="ECO:0000313" key="8">
    <source>
        <dbReference type="EMBL" id="SFJ42578.1"/>
    </source>
</evidence>
<name>A0A1I3R8B9_9RHOB</name>
<evidence type="ECO:0000256" key="2">
    <source>
        <dbReference type="ARBA" id="ARBA00009677"/>
    </source>
</evidence>
<dbReference type="NCBIfam" id="TIGR03506">
    <property type="entry name" value="FlgEFG_subfam"/>
    <property type="match status" value="1"/>
</dbReference>
<dbReference type="OrthoDB" id="9804559at2"/>
<evidence type="ECO:0000313" key="9">
    <source>
        <dbReference type="Proteomes" id="UP000199110"/>
    </source>
</evidence>
<dbReference type="InterPro" id="IPR020013">
    <property type="entry name" value="Flagellar_FlgE/F/G"/>
</dbReference>
<feature type="domain" description="Flagellar basal body rod protein N-terminal" evidence="5">
    <location>
        <begin position="15"/>
        <end position="35"/>
    </location>
</feature>
<feature type="domain" description="Flagellar basal-body/hook protein C-terminal" evidence="6">
    <location>
        <begin position="190"/>
        <end position="234"/>
    </location>
</feature>
<keyword evidence="8" id="KW-0282">Flagellum</keyword>